<dbReference type="CDD" id="cd00551">
    <property type="entry name" value="AmyAc_family"/>
    <property type="match status" value="1"/>
</dbReference>
<feature type="region of interest" description="Disordered" evidence="1">
    <location>
        <begin position="694"/>
        <end position="814"/>
    </location>
</feature>
<protein>
    <submittedName>
        <fullName evidence="2">Possible glycosidase</fullName>
    </submittedName>
</protein>
<evidence type="ECO:0000256" key="1">
    <source>
        <dbReference type="SAM" id="MobiDB-lite"/>
    </source>
</evidence>
<dbReference type="InterPro" id="IPR012665">
    <property type="entry name" value="Trehalose_synth"/>
</dbReference>
<dbReference type="Gene3D" id="3.20.20.80">
    <property type="entry name" value="Glycosidases"/>
    <property type="match status" value="2"/>
</dbReference>
<dbReference type="SUPFAM" id="SSF51445">
    <property type="entry name" value="(Trans)glycosidases"/>
    <property type="match status" value="1"/>
</dbReference>
<organism evidence="2 3">
    <name type="scientific">Rhodococcus jostii (strain RHA1)</name>
    <dbReference type="NCBI Taxonomy" id="101510"/>
    <lineage>
        <taxon>Bacteria</taxon>
        <taxon>Bacillati</taxon>
        <taxon>Actinomycetota</taxon>
        <taxon>Actinomycetes</taxon>
        <taxon>Mycobacteriales</taxon>
        <taxon>Nocardiaceae</taxon>
        <taxon>Rhodococcus</taxon>
    </lineage>
</organism>
<evidence type="ECO:0000313" key="2">
    <source>
        <dbReference type="EMBL" id="ABG96354.1"/>
    </source>
</evidence>
<gene>
    <name evidence="2" type="ordered locus">RHA1_ro04568</name>
</gene>
<evidence type="ECO:0000313" key="3">
    <source>
        <dbReference type="Proteomes" id="UP000008710"/>
    </source>
</evidence>
<dbReference type="NCBIfam" id="TIGR02455">
    <property type="entry name" value="TreS_stutzeri"/>
    <property type="match status" value="1"/>
</dbReference>
<dbReference type="InterPro" id="IPR017853">
    <property type="entry name" value="GH"/>
</dbReference>
<accession>Q0S7Y2</accession>
<dbReference type="GO" id="GO:0016798">
    <property type="term" value="F:hydrolase activity, acting on glycosyl bonds"/>
    <property type="evidence" value="ECO:0007669"/>
    <property type="project" value="UniProtKB-KW"/>
</dbReference>
<keyword evidence="2" id="KW-0326">Glycosidase</keyword>
<feature type="compositionally biased region" description="Low complexity" evidence="1">
    <location>
        <begin position="777"/>
        <end position="788"/>
    </location>
</feature>
<dbReference type="EMBL" id="CP000431">
    <property type="protein sequence ID" value="ABG96354.1"/>
    <property type="molecule type" value="Genomic_DNA"/>
</dbReference>
<proteinExistence type="predicted"/>
<dbReference type="Proteomes" id="UP000008710">
    <property type="component" value="Chromosome"/>
</dbReference>
<dbReference type="HOGENOM" id="CLU_025261_0_0_11"/>
<keyword evidence="2" id="KW-0378">Hydrolase</keyword>
<feature type="compositionally biased region" description="Polar residues" evidence="1">
    <location>
        <begin position="696"/>
        <end position="712"/>
    </location>
</feature>
<dbReference type="KEGG" id="rha:RHA1_ro04568"/>
<feature type="compositionally biased region" description="Polar residues" evidence="1">
    <location>
        <begin position="805"/>
        <end position="814"/>
    </location>
</feature>
<dbReference type="eggNOG" id="COG0366">
    <property type="taxonomic scope" value="Bacteria"/>
</dbReference>
<name>Q0S7Y2_RHOJR</name>
<sequence length="814" mass="89001">MNPEIHHEPSEISYDEQFYPARPRPLKPSVRRATRVDAQTGEPVPDNPNYVEWLINQSILHDAKLIAEQLSGKGSMWQNPYADPNPRAAVERGSVWFTAYPISIITAPGASFLSSLGDESLWQAFSEIGVTAVHTGPVKQAGGINGWRATPSVDGHFDRISMQIDSAFGTEEEFRRLCVVAAAYDGIVIDDIVPGHTGKGADFRLAEMAYADYPGIYHMVEIEQQDWHLLPRVPEGRDSVNIDADTEAQLARAGYIIGQLQRVIFYELGVKETNWSVTPVVKGVDGIERRWVYLHYFKAGQPSINWLDPSFAGMRLVIGDACHSIADLGAGALRLDANGFLGVERRTEGLPGWSEGHPLSEAANHLIASIVRKMGGFTFQELNLTIDDIKAMGTTGADLSYDFINRPAYHHALVMGNTEFLRLTMNLARDHGVDAASLVHALQNHDELTFELVHFATLHKDDEFAYGGESIKGSDLGDRIRKDLCERLTGRWAPYNRTFTTNGIACTTASVITAALGIRDLDRMDAADIDTVKQAHLLLAMFNALQPGVFALSGWDLCGLLPVPSEDVADLLAEGDTRWINRGAHDLMGVNPEAARSESGIPRGTSLYGSLPVQLQDPTSFACGLARIIDVRNRFGIATAVQLDVPTVSHKGLLVMVHELADASLEVTVLNFTSEEIARDRAVPVPCRPDRLRSICSPTNRSAPSTNSTASRSPWPRTRGFPSSCDRAGRTTRADPVTLVRPCCPGARPRRRLNSWPAHRARPSSTSYGLHGPRPSPVSSSVSFSPPASCCCAPGCPAKPPPRGYTTNGRSRRR</sequence>
<dbReference type="CAZy" id="GH13">
    <property type="family name" value="Glycoside Hydrolase Family 13"/>
</dbReference>
<dbReference type="AlphaFoldDB" id="Q0S7Y2"/>
<reference evidence="3" key="1">
    <citation type="journal article" date="2006" name="Proc. Natl. Acad. Sci. U.S.A.">
        <title>The complete genome of Rhodococcus sp. RHA1 provides insights into a catabolic powerhouse.</title>
        <authorList>
            <person name="McLeod M.P."/>
            <person name="Warren R.L."/>
            <person name="Hsiao W.W.L."/>
            <person name="Araki N."/>
            <person name="Myhre M."/>
            <person name="Fernandes C."/>
            <person name="Miyazawa D."/>
            <person name="Wong W."/>
            <person name="Lillquist A.L."/>
            <person name="Wang D."/>
            <person name="Dosanjh M."/>
            <person name="Hara H."/>
            <person name="Petrescu A."/>
            <person name="Morin R.D."/>
            <person name="Yang G."/>
            <person name="Stott J.M."/>
            <person name="Schein J.E."/>
            <person name="Shin H."/>
            <person name="Smailus D."/>
            <person name="Siddiqui A.S."/>
            <person name="Marra M.A."/>
            <person name="Jones S.J.M."/>
            <person name="Holt R."/>
            <person name="Brinkman F.S.L."/>
            <person name="Miyauchi K."/>
            <person name="Fukuda M."/>
            <person name="Davies J.E."/>
            <person name="Mohn W.W."/>
            <person name="Eltis L.D."/>
        </authorList>
    </citation>
    <scope>NUCLEOTIDE SEQUENCE [LARGE SCALE GENOMIC DNA]</scope>
    <source>
        <strain evidence="3">RHA1</strain>
    </source>
</reference>